<dbReference type="Gene3D" id="1.10.287.1120">
    <property type="entry name" value="Bipartite methylase S protein"/>
    <property type="match status" value="1"/>
</dbReference>
<name>A0A837NSI2_VIBSP</name>
<feature type="domain" description="Type I restriction modification DNA specificity" evidence="4">
    <location>
        <begin position="2"/>
        <end position="178"/>
    </location>
</feature>
<gene>
    <name evidence="5" type="ORF">AN168_19035</name>
</gene>
<evidence type="ECO:0000313" key="5">
    <source>
        <dbReference type="EMBL" id="KPL92956.1"/>
    </source>
</evidence>
<dbReference type="InterPro" id="IPR044946">
    <property type="entry name" value="Restrct_endonuc_typeI_TRD_sf"/>
</dbReference>
<comment type="caution">
    <text evidence="5">The sequence shown here is derived from an EMBL/GenBank/DDBJ whole genome shotgun (WGS) entry which is preliminary data.</text>
</comment>
<dbReference type="PANTHER" id="PTHR30408">
    <property type="entry name" value="TYPE-1 RESTRICTION ENZYME ECOKI SPECIFICITY PROTEIN"/>
    <property type="match status" value="1"/>
</dbReference>
<dbReference type="Proteomes" id="UP000050463">
    <property type="component" value="Unassembled WGS sequence"/>
</dbReference>
<dbReference type="REBASE" id="141366">
    <property type="entry name" value="S2.VspSED7ORF19040P"/>
</dbReference>
<evidence type="ECO:0000256" key="3">
    <source>
        <dbReference type="ARBA" id="ARBA00023125"/>
    </source>
</evidence>
<dbReference type="Gene3D" id="3.90.220.20">
    <property type="entry name" value="DNA methylase specificity domains"/>
    <property type="match status" value="1"/>
</dbReference>
<dbReference type="InterPro" id="IPR000055">
    <property type="entry name" value="Restrct_endonuc_typeI_TRD"/>
</dbReference>
<dbReference type="SUPFAM" id="SSF116734">
    <property type="entry name" value="DNA methylase specificity domain"/>
    <property type="match status" value="1"/>
</dbReference>
<dbReference type="AlphaFoldDB" id="A0A837NSI2"/>
<dbReference type="PANTHER" id="PTHR30408:SF12">
    <property type="entry name" value="TYPE I RESTRICTION ENZYME MJAVIII SPECIFICITY SUBUNIT"/>
    <property type="match status" value="1"/>
</dbReference>
<evidence type="ECO:0000259" key="4">
    <source>
        <dbReference type="Pfam" id="PF01420"/>
    </source>
</evidence>
<evidence type="ECO:0000313" key="6">
    <source>
        <dbReference type="Proteomes" id="UP000050463"/>
    </source>
</evidence>
<keyword evidence="2" id="KW-0680">Restriction system</keyword>
<protein>
    <recommendedName>
        <fullName evidence="4">Type I restriction modification DNA specificity domain-containing protein</fullName>
    </recommendedName>
</protein>
<dbReference type="EMBL" id="LIZK01000009">
    <property type="protein sequence ID" value="KPL92956.1"/>
    <property type="molecule type" value="Genomic_DNA"/>
</dbReference>
<accession>A0A837NSI2</accession>
<evidence type="ECO:0000256" key="1">
    <source>
        <dbReference type="ARBA" id="ARBA00010923"/>
    </source>
</evidence>
<dbReference type="CDD" id="cd17282">
    <property type="entry name" value="RMtype1_S_Eco16444ORF1681_TRD1-CR1_like"/>
    <property type="match status" value="1"/>
</dbReference>
<dbReference type="GO" id="GO:0009307">
    <property type="term" value="P:DNA restriction-modification system"/>
    <property type="evidence" value="ECO:0007669"/>
    <property type="project" value="UniProtKB-KW"/>
</dbReference>
<keyword evidence="3" id="KW-0238">DNA-binding</keyword>
<reference evidence="5 6" key="1">
    <citation type="submission" date="2015-08" db="EMBL/GenBank/DDBJ databases">
        <title>Draft Genome Sequence of Vibrio splendidus UCD-SED7.</title>
        <authorList>
            <person name="Lee R.D."/>
            <person name="Lang J.M."/>
            <person name="Coil D.A."/>
            <person name="Jospin G."/>
            <person name="Eisen J.A."/>
        </authorList>
    </citation>
    <scope>NUCLEOTIDE SEQUENCE [LARGE SCALE GENOMIC DNA]</scope>
    <source>
        <strain evidence="5 6">UCD-SED7</strain>
    </source>
</reference>
<proteinExistence type="inferred from homology"/>
<sequence length="200" mass="22311">MPKGWEVLPLSKVAKLERGKFSHRPRNDPSFYNGDIPFLQTGDIPKKSPYITKYSQTLNEKGLGVSKLFPKGCLVITIAATIGEIGILEFDSCFPDSLVGLKVNPKKADSMFILYVMRHLKEELDLLAPQTAQKNINLDILNPFSIPVPPIEEQRQISKALESVDGRLGILGNKLIKIQDIKKALMQDLLTGKKRVKVDS</sequence>
<evidence type="ECO:0000256" key="2">
    <source>
        <dbReference type="ARBA" id="ARBA00022747"/>
    </source>
</evidence>
<dbReference type="GO" id="GO:0003677">
    <property type="term" value="F:DNA binding"/>
    <property type="evidence" value="ECO:0007669"/>
    <property type="project" value="UniProtKB-KW"/>
</dbReference>
<dbReference type="Pfam" id="PF01420">
    <property type="entry name" value="Methylase_S"/>
    <property type="match status" value="1"/>
</dbReference>
<dbReference type="InterPro" id="IPR052021">
    <property type="entry name" value="Type-I_RS_S_subunit"/>
</dbReference>
<organism evidence="5 6">
    <name type="scientific">Vibrio splendidus</name>
    <dbReference type="NCBI Taxonomy" id="29497"/>
    <lineage>
        <taxon>Bacteria</taxon>
        <taxon>Pseudomonadati</taxon>
        <taxon>Pseudomonadota</taxon>
        <taxon>Gammaproteobacteria</taxon>
        <taxon>Vibrionales</taxon>
        <taxon>Vibrionaceae</taxon>
        <taxon>Vibrio</taxon>
    </lineage>
</organism>
<comment type="similarity">
    <text evidence="1">Belongs to the type-I restriction system S methylase family.</text>
</comment>